<dbReference type="Gene3D" id="3.10.50.10">
    <property type="match status" value="1"/>
</dbReference>
<reference evidence="6 7" key="1">
    <citation type="submission" date="2020-10" db="EMBL/GenBank/DDBJ databases">
        <title>The genome sequence of Chitinilyticum litopenaei 4Y14.</title>
        <authorList>
            <person name="Liu Y."/>
        </authorList>
    </citation>
    <scope>NUCLEOTIDE SEQUENCE [LARGE SCALE GENOMIC DNA]</scope>
    <source>
        <strain evidence="6 7">4Y14</strain>
    </source>
</reference>
<keyword evidence="4" id="KW-0732">Signal</keyword>
<comment type="caution">
    <text evidence="6">The sequence shown here is derived from an EMBL/GenBank/DDBJ whole genome shotgun (WGS) entry which is preliminary data.</text>
</comment>
<feature type="signal peptide" evidence="4">
    <location>
        <begin position="1"/>
        <end position="18"/>
    </location>
</feature>
<keyword evidence="3" id="KW-0624">Polysaccharide degradation</keyword>
<dbReference type="Pfam" id="PF00704">
    <property type="entry name" value="Glyco_hydro_18"/>
    <property type="match status" value="1"/>
</dbReference>
<dbReference type="Proteomes" id="UP000604481">
    <property type="component" value="Unassembled WGS sequence"/>
</dbReference>
<feature type="chain" id="PRO_5035303544" description="chitinase" evidence="4">
    <location>
        <begin position="19"/>
        <end position="389"/>
    </location>
</feature>
<dbReference type="SMART" id="SM00636">
    <property type="entry name" value="Glyco_18"/>
    <property type="match status" value="1"/>
</dbReference>
<evidence type="ECO:0000313" key="7">
    <source>
        <dbReference type="Proteomes" id="UP000604481"/>
    </source>
</evidence>
<dbReference type="GO" id="GO:0005975">
    <property type="term" value="P:carbohydrate metabolic process"/>
    <property type="evidence" value="ECO:0007669"/>
    <property type="project" value="InterPro"/>
</dbReference>
<evidence type="ECO:0000256" key="1">
    <source>
        <dbReference type="ARBA" id="ARBA00000822"/>
    </source>
</evidence>
<dbReference type="InterPro" id="IPR011583">
    <property type="entry name" value="Chitinase_II/V-like_cat"/>
</dbReference>
<dbReference type="SUPFAM" id="SSF54556">
    <property type="entry name" value="Chitinase insertion domain"/>
    <property type="match status" value="1"/>
</dbReference>
<dbReference type="InterPro" id="IPR001223">
    <property type="entry name" value="Glyco_hydro18_cat"/>
</dbReference>
<dbReference type="GO" id="GO:0008061">
    <property type="term" value="F:chitin binding"/>
    <property type="evidence" value="ECO:0007669"/>
    <property type="project" value="InterPro"/>
</dbReference>
<keyword evidence="3" id="KW-0119">Carbohydrate metabolism</keyword>
<protein>
    <recommendedName>
        <fullName evidence="2">chitinase</fullName>
        <ecNumber evidence="2">3.2.1.14</ecNumber>
    </recommendedName>
</protein>
<evidence type="ECO:0000259" key="5">
    <source>
        <dbReference type="PROSITE" id="PS51910"/>
    </source>
</evidence>
<dbReference type="GO" id="GO:0008843">
    <property type="term" value="F:endochitinase activity"/>
    <property type="evidence" value="ECO:0007669"/>
    <property type="project" value="UniProtKB-EC"/>
</dbReference>
<dbReference type="EC" id="3.2.1.14" evidence="2"/>
<dbReference type="SUPFAM" id="SSF51445">
    <property type="entry name" value="(Trans)glycosidases"/>
    <property type="match status" value="1"/>
</dbReference>
<accession>A0A8J7K186</accession>
<evidence type="ECO:0000256" key="3">
    <source>
        <dbReference type="ARBA" id="ARBA00023024"/>
    </source>
</evidence>
<dbReference type="GO" id="GO:0006032">
    <property type="term" value="P:chitin catabolic process"/>
    <property type="evidence" value="ECO:0007669"/>
    <property type="project" value="UniProtKB-KW"/>
</dbReference>
<gene>
    <name evidence="6" type="ORF">INR99_02965</name>
</gene>
<dbReference type="InterPro" id="IPR050314">
    <property type="entry name" value="Glycosyl_Hydrlase_18"/>
</dbReference>
<evidence type="ECO:0000313" key="6">
    <source>
        <dbReference type="EMBL" id="MBE9608302.1"/>
    </source>
</evidence>
<dbReference type="InterPro" id="IPR017853">
    <property type="entry name" value="GH"/>
</dbReference>
<sequence>MRTTLLAGLLALSGPALAGEKLVSYLPTWKDAAAVKAAGERLPQLSHGILSFIEVKESGEAFIPAATKAGAESWKEQFAKARKTNPDFTCMWAIGGWTGSKNIAKTARSEAGRAKLIASSIAIMRDWQCGGLDLDWEHPVTGGDYAADASAADLQNWVSLLREFRVALDAAGKADKKQYALTAAVPALNGGWVLQGYDLKGALPSLDWVNLMAYDYAGGWSKTTTLQAALHPVPGDPDGQVLAISKAIDYYKSQGAKPQQLVLGVPFYGRALGNVAPGPKGDGLAQPMSGPGLKDAGGDGSFNYFELGKYLGKDGWTLYRSKEAGNAPYLYHAGRKELLTYDDPESLAEKVKFVKAQQLGGLMIWEITQDDAQHTLFDSLISGLKNSGK</sequence>
<feature type="domain" description="GH18" evidence="5">
    <location>
        <begin position="20"/>
        <end position="387"/>
    </location>
</feature>
<keyword evidence="7" id="KW-1185">Reference proteome</keyword>
<proteinExistence type="predicted"/>
<evidence type="ECO:0000256" key="2">
    <source>
        <dbReference type="ARBA" id="ARBA00012729"/>
    </source>
</evidence>
<dbReference type="PANTHER" id="PTHR11177">
    <property type="entry name" value="CHITINASE"/>
    <property type="match status" value="1"/>
</dbReference>
<organism evidence="6 7">
    <name type="scientific">Chitinilyticum piscinae</name>
    <dbReference type="NCBI Taxonomy" id="2866724"/>
    <lineage>
        <taxon>Bacteria</taxon>
        <taxon>Pseudomonadati</taxon>
        <taxon>Pseudomonadota</taxon>
        <taxon>Betaproteobacteria</taxon>
        <taxon>Neisseriales</taxon>
        <taxon>Chitinibacteraceae</taxon>
        <taxon>Chitinilyticum</taxon>
    </lineage>
</organism>
<name>A0A8J7K186_9NEIS</name>
<evidence type="ECO:0000256" key="4">
    <source>
        <dbReference type="SAM" id="SignalP"/>
    </source>
</evidence>
<comment type="catalytic activity">
    <reaction evidence="1">
        <text>Random endo-hydrolysis of N-acetyl-beta-D-glucosaminide (1-&gt;4)-beta-linkages in chitin and chitodextrins.</text>
        <dbReference type="EC" id="3.2.1.14"/>
    </reaction>
</comment>
<dbReference type="Gene3D" id="3.20.20.80">
    <property type="entry name" value="Glycosidases"/>
    <property type="match status" value="1"/>
</dbReference>
<dbReference type="InterPro" id="IPR029070">
    <property type="entry name" value="Chitinase_insertion_sf"/>
</dbReference>
<dbReference type="PROSITE" id="PS51910">
    <property type="entry name" value="GH18_2"/>
    <property type="match status" value="1"/>
</dbReference>
<dbReference type="EMBL" id="JADFUA010000001">
    <property type="protein sequence ID" value="MBE9608302.1"/>
    <property type="molecule type" value="Genomic_DNA"/>
</dbReference>
<dbReference type="PANTHER" id="PTHR11177:SF317">
    <property type="entry name" value="CHITINASE 12-RELATED"/>
    <property type="match status" value="1"/>
</dbReference>
<dbReference type="RefSeq" id="WP_194114795.1">
    <property type="nucleotide sequence ID" value="NZ_JADFUA010000001.1"/>
</dbReference>
<dbReference type="AlphaFoldDB" id="A0A8J7K186"/>
<keyword evidence="3" id="KW-0146">Chitin degradation</keyword>